<evidence type="ECO:0000313" key="7">
    <source>
        <dbReference type="Proteomes" id="UP000824102"/>
    </source>
</evidence>
<dbReference type="GO" id="GO:0009403">
    <property type="term" value="P:toxin biosynthetic process"/>
    <property type="evidence" value="ECO:0007669"/>
    <property type="project" value="InterPro"/>
</dbReference>
<gene>
    <name evidence="6" type="ORF">H9964_02145</name>
</gene>
<evidence type="ECO:0000256" key="1">
    <source>
        <dbReference type="ARBA" id="ARBA00004141"/>
    </source>
</evidence>
<feature type="transmembrane region" description="Helical" evidence="5">
    <location>
        <begin position="42"/>
        <end position="61"/>
    </location>
</feature>
<evidence type="ECO:0000313" key="6">
    <source>
        <dbReference type="EMBL" id="HIZ72364.1"/>
    </source>
</evidence>
<evidence type="ECO:0000256" key="5">
    <source>
        <dbReference type="SAM" id="Phobius"/>
    </source>
</evidence>
<feature type="transmembrane region" description="Helical" evidence="5">
    <location>
        <begin position="6"/>
        <end position="30"/>
    </location>
</feature>
<reference evidence="6" key="2">
    <citation type="submission" date="2021-04" db="EMBL/GenBank/DDBJ databases">
        <authorList>
            <person name="Gilroy R."/>
        </authorList>
    </citation>
    <scope>NUCLEOTIDE SEQUENCE</scope>
    <source>
        <strain evidence="6">ChiW7-2402</strain>
    </source>
</reference>
<dbReference type="EMBL" id="DXBB01000041">
    <property type="protein sequence ID" value="HIZ72364.1"/>
    <property type="molecule type" value="Genomic_DNA"/>
</dbReference>
<proteinExistence type="predicted"/>
<dbReference type="GO" id="GO:0016020">
    <property type="term" value="C:membrane"/>
    <property type="evidence" value="ECO:0007669"/>
    <property type="project" value="UniProtKB-SubCell"/>
</dbReference>
<accession>A0A9D2G3E4</accession>
<dbReference type="PANTHER" id="PTHR37306:SF1">
    <property type="entry name" value="COLICIN V PRODUCTION PROTEIN"/>
    <property type="match status" value="1"/>
</dbReference>
<keyword evidence="3 5" id="KW-1133">Transmembrane helix</keyword>
<keyword evidence="4 5" id="KW-0472">Membrane</keyword>
<keyword evidence="2 5" id="KW-0812">Transmembrane</keyword>
<dbReference type="PANTHER" id="PTHR37306">
    <property type="entry name" value="COLICIN V PRODUCTION PROTEIN"/>
    <property type="match status" value="1"/>
</dbReference>
<evidence type="ECO:0000256" key="4">
    <source>
        <dbReference type="ARBA" id="ARBA00023136"/>
    </source>
</evidence>
<organism evidence="6 7">
    <name type="scientific">Candidatus Gallimonas intestinavium</name>
    <dbReference type="NCBI Taxonomy" id="2838603"/>
    <lineage>
        <taxon>Bacteria</taxon>
        <taxon>Bacillati</taxon>
        <taxon>Bacillota</taxon>
        <taxon>Clostridia</taxon>
        <taxon>Candidatus Gallimonas</taxon>
    </lineage>
</organism>
<feature type="transmembrane region" description="Helical" evidence="5">
    <location>
        <begin position="182"/>
        <end position="208"/>
    </location>
</feature>
<dbReference type="AlphaFoldDB" id="A0A9D2G3E4"/>
<dbReference type="InterPro" id="IPR003825">
    <property type="entry name" value="Colicin-V_CvpA"/>
</dbReference>
<sequence length="252" mass="26970">MTFDLLASWTWTIDVVFLLLLVAGTAFGAFRGFISGICKMAGTLFAIVFAVIFCVSFSNFLENVFHLTTALANSLTNSFHKEALLTPLPVDIAGADVKAALEELGVGWLPRSLISASFSSVETIPAGTTAAMLLGSTLAKWLSIVISFVLLIVLVKLAAVILDKSLSGLVDKVAPFRVINQLLGALLGLLKAGILAFVLLAICSWIPVEGLHNFLSSTAIVGPIFRSDWFAAATSYAISGQWFDDYIAQFLF</sequence>
<protein>
    <submittedName>
        <fullName evidence="6">CvpA family protein</fullName>
    </submittedName>
</protein>
<evidence type="ECO:0000256" key="2">
    <source>
        <dbReference type="ARBA" id="ARBA00022692"/>
    </source>
</evidence>
<comment type="caution">
    <text evidence="6">The sequence shown here is derived from an EMBL/GenBank/DDBJ whole genome shotgun (WGS) entry which is preliminary data.</text>
</comment>
<dbReference type="Pfam" id="PF02674">
    <property type="entry name" value="Colicin_V"/>
    <property type="match status" value="2"/>
</dbReference>
<name>A0A9D2G3E4_9FIRM</name>
<dbReference type="Proteomes" id="UP000824102">
    <property type="component" value="Unassembled WGS sequence"/>
</dbReference>
<reference evidence="6" key="1">
    <citation type="journal article" date="2021" name="PeerJ">
        <title>Extensive microbial diversity within the chicken gut microbiome revealed by metagenomics and culture.</title>
        <authorList>
            <person name="Gilroy R."/>
            <person name="Ravi A."/>
            <person name="Getino M."/>
            <person name="Pursley I."/>
            <person name="Horton D.L."/>
            <person name="Alikhan N.F."/>
            <person name="Baker D."/>
            <person name="Gharbi K."/>
            <person name="Hall N."/>
            <person name="Watson M."/>
            <person name="Adriaenssens E.M."/>
            <person name="Foster-Nyarko E."/>
            <person name="Jarju S."/>
            <person name="Secka A."/>
            <person name="Antonio M."/>
            <person name="Oren A."/>
            <person name="Chaudhuri R.R."/>
            <person name="La Ragione R."/>
            <person name="Hildebrand F."/>
            <person name="Pallen M.J."/>
        </authorList>
    </citation>
    <scope>NUCLEOTIDE SEQUENCE</scope>
    <source>
        <strain evidence="6">ChiW7-2402</strain>
    </source>
</reference>
<feature type="transmembrane region" description="Helical" evidence="5">
    <location>
        <begin position="141"/>
        <end position="162"/>
    </location>
</feature>
<evidence type="ECO:0000256" key="3">
    <source>
        <dbReference type="ARBA" id="ARBA00022989"/>
    </source>
</evidence>
<comment type="subcellular location">
    <subcellularLocation>
        <location evidence="1">Membrane</location>
        <topology evidence="1">Multi-pass membrane protein</topology>
    </subcellularLocation>
</comment>